<dbReference type="EMBL" id="CM003380">
    <property type="protein sequence ID" value="KOM55937.1"/>
    <property type="molecule type" value="Genomic_DNA"/>
</dbReference>
<proteinExistence type="predicted"/>
<evidence type="ECO:0000313" key="3">
    <source>
        <dbReference type="Proteomes" id="UP000053144"/>
    </source>
</evidence>
<dbReference type="AlphaFoldDB" id="A0A0L9VM13"/>
<organism evidence="2 3">
    <name type="scientific">Phaseolus angularis</name>
    <name type="common">Azuki bean</name>
    <name type="synonym">Vigna angularis</name>
    <dbReference type="NCBI Taxonomy" id="3914"/>
    <lineage>
        <taxon>Eukaryota</taxon>
        <taxon>Viridiplantae</taxon>
        <taxon>Streptophyta</taxon>
        <taxon>Embryophyta</taxon>
        <taxon>Tracheophyta</taxon>
        <taxon>Spermatophyta</taxon>
        <taxon>Magnoliopsida</taxon>
        <taxon>eudicotyledons</taxon>
        <taxon>Gunneridae</taxon>
        <taxon>Pentapetalae</taxon>
        <taxon>rosids</taxon>
        <taxon>fabids</taxon>
        <taxon>Fabales</taxon>
        <taxon>Fabaceae</taxon>
        <taxon>Papilionoideae</taxon>
        <taxon>50 kb inversion clade</taxon>
        <taxon>NPAAA clade</taxon>
        <taxon>indigoferoid/millettioid clade</taxon>
        <taxon>Phaseoleae</taxon>
        <taxon>Vigna</taxon>
    </lineage>
</organism>
<reference evidence="3" key="1">
    <citation type="journal article" date="2015" name="Proc. Natl. Acad. Sci. U.S.A.">
        <title>Genome sequencing of adzuki bean (Vigna angularis) provides insight into high starch and low fat accumulation and domestication.</title>
        <authorList>
            <person name="Yang K."/>
            <person name="Tian Z."/>
            <person name="Chen C."/>
            <person name="Luo L."/>
            <person name="Zhao B."/>
            <person name="Wang Z."/>
            <person name="Yu L."/>
            <person name="Li Y."/>
            <person name="Sun Y."/>
            <person name="Li W."/>
            <person name="Chen Y."/>
            <person name="Li Y."/>
            <person name="Zhang Y."/>
            <person name="Ai D."/>
            <person name="Zhao J."/>
            <person name="Shang C."/>
            <person name="Ma Y."/>
            <person name="Wu B."/>
            <person name="Wang M."/>
            <person name="Gao L."/>
            <person name="Sun D."/>
            <person name="Zhang P."/>
            <person name="Guo F."/>
            <person name="Wang W."/>
            <person name="Li Y."/>
            <person name="Wang J."/>
            <person name="Varshney R.K."/>
            <person name="Wang J."/>
            <person name="Ling H.Q."/>
            <person name="Wan P."/>
        </authorList>
    </citation>
    <scope>NUCLEOTIDE SEQUENCE</scope>
    <source>
        <strain evidence="3">cv. Jingnong 6</strain>
    </source>
</reference>
<accession>A0A0L9VM13</accession>
<protein>
    <submittedName>
        <fullName evidence="2">Uncharacterized protein</fullName>
    </submittedName>
</protein>
<feature type="compositionally biased region" description="Acidic residues" evidence="1">
    <location>
        <begin position="136"/>
        <end position="148"/>
    </location>
</feature>
<evidence type="ECO:0000256" key="1">
    <source>
        <dbReference type="SAM" id="MobiDB-lite"/>
    </source>
</evidence>
<gene>
    <name evidence="2" type="ORF">LR48_Vigan10g182900</name>
</gene>
<evidence type="ECO:0000313" key="2">
    <source>
        <dbReference type="EMBL" id="KOM55937.1"/>
    </source>
</evidence>
<feature type="region of interest" description="Disordered" evidence="1">
    <location>
        <begin position="131"/>
        <end position="165"/>
    </location>
</feature>
<name>A0A0L9VM13_PHAAN</name>
<dbReference type="Proteomes" id="UP000053144">
    <property type="component" value="Chromosome 10"/>
</dbReference>
<dbReference type="Gramene" id="KOM55937">
    <property type="protein sequence ID" value="KOM55937"/>
    <property type="gene ID" value="LR48_Vigan10g182900"/>
</dbReference>
<sequence length="165" mass="18453">MSNQRFEVVVHYGAILIKEMPFNDVGHLANVEDGDKGFVEGEVEVENEDEELHTKVGVEVDNEDEVQVHIEAGVEVDSKDEVQVHGHAEVKVYSEDEVQVNNEDEVYMEHLSSSEINEDVEEAEDVCIGLKVQGDENAEDSDEEDKGEESDIKRKAHAKGLSDDE</sequence>